<dbReference type="Proteomes" id="UP000324767">
    <property type="component" value="Unassembled WGS sequence"/>
</dbReference>
<dbReference type="OrthoDB" id="428480at2759"/>
<dbReference type="InterPro" id="IPR029019">
    <property type="entry name" value="HEX_eukaryotic_N"/>
</dbReference>
<dbReference type="Pfam" id="PF14845">
    <property type="entry name" value="Glycohydro_20b2"/>
    <property type="match status" value="1"/>
</dbReference>
<dbReference type="PANTHER" id="PTHR22600:SF58">
    <property type="entry name" value="BETA-HEXOSAMINIDASE"/>
    <property type="match status" value="1"/>
</dbReference>
<evidence type="ECO:0000256" key="2">
    <source>
        <dbReference type="ARBA" id="ARBA00006285"/>
    </source>
</evidence>
<dbReference type="EC" id="3.2.1.52" evidence="7"/>
<dbReference type="Gene3D" id="3.30.379.10">
    <property type="entry name" value="Chitobiase/beta-hexosaminidase domain 2-like"/>
    <property type="match status" value="1"/>
</dbReference>
<evidence type="ECO:0000256" key="8">
    <source>
        <dbReference type="PIRSR" id="PIRSR001093-1"/>
    </source>
</evidence>
<dbReference type="SUPFAM" id="SSF55545">
    <property type="entry name" value="beta-N-acetylhexosaminidase-like domain"/>
    <property type="match status" value="1"/>
</dbReference>
<evidence type="ECO:0000259" key="9">
    <source>
        <dbReference type="Pfam" id="PF00728"/>
    </source>
</evidence>
<dbReference type="Gene3D" id="3.20.20.80">
    <property type="entry name" value="Glycosidases"/>
    <property type="match status" value="1"/>
</dbReference>
<comment type="catalytic activity">
    <reaction evidence="1 7">
        <text>Hydrolysis of terminal non-reducing N-acetyl-D-hexosamine residues in N-acetyl-beta-D-hexosaminides.</text>
        <dbReference type="EC" id="3.2.1.52"/>
    </reaction>
</comment>
<dbReference type="GO" id="GO:0016020">
    <property type="term" value="C:membrane"/>
    <property type="evidence" value="ECO:0007669"/>
    <property type="project" value="TreeGrafter"/>
</dbReference>
<dbReference type="AlphaFoldDB" id="A0A5M8PVD7"/>
<dbReference type="Pfam" id="PF00728">
    <property type="entry name" value="Glyco_hydro_20"/>
    <property type="match status" value="1"/>
</dbReference>
<accession>A0A5M8PVD7</accession>
<keyword evidence="6 7" id="KW-0326">Glycosidase</keyword>
<evidence type="ECO:0000256" key="5">
    <source>
        <dbReference type="ARBA" id="ARBA00023180"/>
    </source>
</evidence>
<dbReference type="PIRSF" id="PIRSF001093">
    <property type="entry name" value="B-hxosamndse_ab_euk"/>
    <property type="match status" value="1"/>
</dbReference>
<evidence type="ECO:0000256" key="4">
    <source>
        <dbReference type="ARBA" id="ARBA00022801"/>
    </source>
</evidence>
<sequence length="570" mass="64425">MAPWPLPQEYQQGSSTIWLSPDLQYQFRSVHVSVPEFTNCWSGQHVLQGCRTQPKIKKPPSSTEAILHSAFERLKGTIYSEQFVPFKFHPKNALFEPGGDEPRIYIKQIIVEEQQCTDKRENAEDISSEAYTLEITKDGLTSVKVVSYHGGLHAFNTFAQLFYAHSCCKSEVYTPYAPVVIKDWPLFGHRGLNLDIARNRISPKDVVRTLEIMSFTKFNHLHLHATDAQSWPLEIPTLPELAAKGAYHQSQIWTTADLEEVQEYGVFRGVEVYVEVDMPGHTASIFHAYPDLITAYNKQPWGAYAQEPPSGQLRLNSPDVRQFLTTLLNDLLPRISLHSSKFHIGGDELNTKAYKLDPTVKSSSKDVIRPLLQAFFDHVMSHAASHSLTPVVWEEALLEWDLNLPKNTIIQTWRSHSSVALVVAKGYRALFGPCTHWYLDCGYGTWLDPDPANPDTPVKPPYLDWCSPYKSWRQVYSYNPWVDVPDGHKHLVLGGEVHLFGELTDSVTLDGMLWPRAAAAAEVLWKGKCEVNEDATRRLAELRERLVAKGISAGMVQMEWCLSSPGGCLL</sequence>
<dbReference type="InterPro" id="IPR015883">
    <property type="entry name" value="Glyco_hydro_20_cat"/>
</dbReference>
<dbReference type="PANTHER" id="PTHR22600">
    <property type="entry name" value="BETA-HEXOSAMINIDASE"/>
    <property type="match status" value="1"/>
</dbReference>
<evidence type="ECO:0000256" key="1">
    <source>
        <dbReference type="ARBA" id="ARBA00001231"/>
    </source>
</evidence>
<protein>
    <recommendedName>
        <fullName evidence="7">Beta-hexosaminidase</fullName>
        <ecNumber evidence="7">3.2.1.52</ecNumber>
    </recommendedName>
</protein>
<evidence type="ECO:0000259" key="10">
    <source>
        <dbReference type="Pfam" id="PF14845"/>
    </source>
</evidence>
<dbReference type="PRINTS" id="PR00738">
    <property type="entry name" value="GLHYDRLASE20"/>
</dbReference>
<organism evidence="11 12">
    <name type="scientific">Lasallia pustulata</name>
    <dbReference type="NCBI Taxonomy" id="136370"/>
    <lineage>
        <taxon>Eukaryota</taxon>
        <taxon>Fungi</taxon>
        <taxon>Dikarya</taxon>
        <taxon>Ascomycota</taxon>
        <taxon>Pezizomycotina</taxon>
        <taxon>Lecanoromycetes</taxon>
        <taxon>OSLEUM clade</taxon>
        <taxon>Umbilicariomycetidae</taxon>
        <taxon>Umbilicariales</taxon>
        <taxon>Umbilicariaceae</taxon>
        <taxon>Lasallia</taxon>
    </lineage>
</organism>
<gene>
    <name evidence="11" type="ORF">FRX48_02720</name>
</gene>
<feature type="active site" description="Proton donor" evidence="8">
    <location>
        <position position="348"/>
    </location>
</feature>
<evidence type="ECO:0000313" key="11">
    <source>
        <dbReference type="EMBL" id="KAA6412977.1"/>
    </source>
</evidence>
<name>A0A5M8PVD7_9LECA</name>
<dbReference type="GO" id="GO:0030203">
    <property type="term" value="P:glycosaminoglycan metabolic process"/>
    <property type="evidence" value="ECO:0007669"/>
    <property type="project" value="TreeGrafter"/>
</dbReference>
<evidence type="ECO:0000256" key="6">
    <source>
        <dbReference type="ARBA" id="ARBA00023295"/>
    </source>
</evidence>
<feature type="domain" description="Beta-hexosaminidase eukaryotic type N-terminal" evidence="10">
    <location>
        <begin position="3"/>
        <end position="161"/>
    </location>
</feature>
<dbReference type="SUPFAM" id="SSF51445">
    <property type="entry name" value="(Trans)glycosidases"/>
    <property type="match status" value="1"/>
</dbReference>
<keyword evidence="3" id="KW-0732">Signal</keyword>
<reference evidence="11 12" key="1">
    <citation type="submission" date="2019-09" db="EMBL/GenBank/DDBJ databases">
        <title>The hologenome of the rock-dwelling lichen Lasallia pustulata.</title>
        <authorList>
            <person name="Greshake Tzovaras B."/>
            <person name="Segers F."/>
            <person name="Bicker A."/>
            <person name="Dal Grande F."/>
            <person name="Otte J."/>
            <person name="Hankeln T."/>
            <person name="Schmitt I."/>
            <person name="Ebersberger I."/>
        </authorList>
    </citation>
    <scope>NUCLEOTIDE SEQUENCE [LARGE SCALE GENOMIC DNA]</scope>
    <source>
        <strain evidence="11">A1-1</strain>
    </source>
</reference>
<comment type="similarity">
    <text evidence="2 7">Belongs to the glycosyl hydrolase 20 family.</text>
</comment>
<dbReference type="FunFam" id="3.20.20.80:FF:000063">
    <property type="entry name" value="Beta-hexosaminidase"/>
    <property type="match status" value="1"/>
</dbReference>
<comment type="caution">
    <text evidence="11">The sequence shown here is derived from an EMBL/GenBank/DDBJ whole genome shotgun (WGS) entry which is preliminary data.</text>
</comment>
<dbReference type="GO" id="GO:0016231">
    <property type="term" value="F:beta-N-acetylglucosaminidase activity"/>
    <property type="evidence" value="ECO:0007669"/>
    <property type="project" value="TreeGrafter"/>
</dbReference>
<proteinExistence type="inferred from homology"/>
<dbReference type="EMBL" id="VXIT01000004">
    <property type="protein sequence ID" value="KAA6412977.1"/>
    <property type="molecule type" value="Genomic_DNA"/>
</dbReference>
<dbReference type="InterPro" id="IPR017853">
    <property type="entry name" value="GH"/>
</dbReference>
<dbReference type="InterPro" id="IPR029018">
    <property type="entry name" value="Hex-like_dom2"/>
</dbReference>
<evidence type="ECO:0000256" key="3">
    <source>
        <dbReference type="ARBA" id="ARBA00022729"/>
    </source>
</evidence>
<evidence type="ECO:0000313" key="12">
    <source>
        <dbReference type="Proteomes" id="UP000324767"/>
    </source>
</evidence>
<evidence type="ECO:0000256" key="7">
    <source>
        <dbReference type="PIRNR" id="PIRNR001093"/>
    </source>
</evidence>
<dbReference type="InterPro" id="IPR025705">
    <property type="entry name" value="Beta_hexosaminidase_sua/sub"/>
</dbReference>
<keyword evidence="5" id="KW-0325">Glycoprotein</keyword>
<dbReference type="GO" id="GO:0005975">
    <property type="term" value="P:carbohydrate metabolic process"/>
    <property type="evidence" value="ECO:0007669"/>
    <property type="project" value="InterPro"/>
</dbReference>
<keyword evidence="4 7" id="KW-0378">Hydrolase</keyword>
<feature type="domain" description="Glycoside hydrolase family 20 catalytic" evidence="9">
    <location>
        <begin position="187"/>
        <end position="527"/>
    </location>
</feature>